<dbReference type="EMBL" id="JAAXOX010000008">
    <property type="protein sequence ID" value="NKY23782.1"/>
    <property type="molecule type" value="Genomic_DNA"/>
</dbReference>
<evidence type="ECO:0000313" key="6">
    <source>
        <dbReference type="Proteomes" id="UP000581206"/>
    </source>
</evidence>
<reference evidence="5 6" key="1">
    <citation type="submission" date="2020-04" db="EMBL/GenBank/DDBJ databases">
        <title>MicrobeNet Type strains.</title>
        <authorList>
            <person name="Nicholson A.C."/>
        </authorList>
    </citation>
    <scope>NUCLEOTIDE SEQUENCE [LARGE SCALE GENOMIC DNA]</scope>
    <source>
        <strain evidence="5 6">ATCC BAA-788</strain>
    </source>
</reference>
<keyword evidence="5" id="KW-0315">Glutamine amidotransferase</keyword>
<dbReference type="GO" id="GO:0016740">
    <property type="term" value="F:transferase activity"/>
    <property type="evidence" value="ECO:0007669"/>
    <property type="project" value="UniProtKB-KW"/>
</dbReference>
<keyword evidence="2" id="KW-0645">Protease</keyword>
<organism evidence="5 6">
    <name type="scientific">Cellulomonas denverensis</name>
    <dbReference type="NCBI Taxonomy" id="264297"/>
    <lineage>
        <taxon>Bacteria</taxon>
        <taxon>Bacillati</taxon>
        <taxon>Actinomycetota</taxon>
        <taxon>Actinomycetes</taxon>
        <taxon>Micrococcales</taxon>
        <taxon>Cellulomonadaceae</taxon>
        <taxon>Cellulomonas</taxon>
    </lineage>
</organism>
<sequence>MTGMNLLLLSLGIGAVPQFLSEVAPAHPRIGYLGAAARLYAAEDFVLAERARIEALGHPVVDVDLAEGLPEMDVLYVAGGNTFVLLDDLRRTGQDRVLAERVRAGLPYIGLSAGSLITGPSVEPAALMDDPGDAPGLTDRTGLALIPETVLPHADGQLPPYPPQLIADTLDRYGRDHRLIPIADDQAVRADDAGRRVVASPWWDPAAG</sequence>
<keyword evidence="4" id="KW-0720">Serine protease</keyword>
<accession>A0A7X6R042</accession>
<dbReference type="GO" id="GO:0008236">
    <property type="term" value="F:serine-type peptidase activity"/>
    <property type="evidence" value="ECO:0007669"/>
    <property type="project" value="UniProtKB-KW"/>
</dbReference>
<dbReference type="InterPro" id="IPR029062">
    <property type="entry name" value="Class_I_gatase-like"/>
</dbReference>
<dbReference type="GO" id="GO:0006508">
    <property type="term" value="P:proteolysis"/>
    <property type="evidence" value="ECO:0007669"/>
    <property type="project" value="UniProtKB-KW"/>
</dbReference>
<dbReference type="Gene3D" id="3.40.50.880">
    <property type="match status" value="1"/>
</dbReference>
<dbReference type="Pfam" id="PF03575">
    <property type="entry name" value="Peptidase_S51"/>
    <property type="match status" value="1"/>
</dbReference>
<name>A0A7X6R042_9CELL</name>
<dbReference type="InterPro" id="IPR005320">
    <property type="entry name" value="Peptidase_S51"/>
</dbReference>
<evidence type="ECO:0000256" key="4">
    <source>
        <dbReference type="ARBA" id="ARBA00022825"/>
    </source>
</evidence>
<dbReference type="AlphaFoldDB" id="A0A7X6R042"/>
<dbReference type="Proteomes" id="UP000581206">
    <property type="component" value="Unassembled WGS sequence"/>
</dbReference>
<gene>
    <name evidence="5" type="ORF">HGA03_14020</name>
</gene>
<protein>
    <submittedName>
        <fullName evidence="5">Type 1 glutamine amidotransferase-like domain-containing protein</fullName>
    </submittedName>
</protein>
<keyword evidence="3" id="KW-0378">Hydrolase</keyword>
<evidence type="ECO:0000256" key="3">
    <source>
        <dbReference type="ARBA" id="ARBA00022801"/>
    </source>
</evidence>
<dbReference type="PANTHER" id="PTHR20842">
    <property type="entry name" value="PROTEASE S51 ALPHA-ASPARTYL DIPEPTIDASE"/>
    <property type="match status" value="1"/>
</dbReference>
<evidence type="ECO:0000256" key="1">
    <source>
        <dbReference type="ARBA" id="ARBA00006534"/>
    </source>
</evidence>
<comment type="similarity">
    <text evidence="1">Belongs to the peptidase S51 family.</text>
</comment>
<dbReference type="PANTHER" id="PTHR20842:SF0">
    <property type="entry name" value="ALPHA-ASPARTYL DIPEPTIDASE"/>
    <property type="match status" value="1"/>
</dbReference>
<proteinExistence type="inferred from homology"/>
<comment type="caution">
    <text evidence="5">The sequence shown here is derived from an EMBL/GenBank/DDBJ whole genome shotgun (WGS) entry which is preliminary data.</text>
</comment>
<dbReference type="SUPFAM" id="SSF52317">
    <property type="entry name" value="Class I glutamine amidotransferase-like"/>
    <property type="match status" value="1"/>
</dbReference>
<evidence type="ECO:0000313" key="5">
    <source>
        <dbReference type="EMBL" id="NKY23782.1"/>
    </source>
</evidence>
<keyword evidence="5" id="KW-0808">Transferase</keyword>
<evidence type="ECO:0000256" key="2">
    <source>
        <dbReference type="ARBA" id="ARBA00022670"/>
    </source>
</evidence>
<keyword evidence="6" id="KW-1185">Reference proteome</keyword>